<gene>
    <name evidence="9" type="ORF">P0Y49_20600</name>
</gene>
<evidence type="ECO:0000313" key="10">
    <source>
        <dbReference type="Proteomes" id="UP001214530"/>
    </source>
</evidence>
<feature type="transmembrane region" description="Helical" evidence="7">
    <location>
        <begin position="196"/>
        <end position="213"/>
    </location>
</feature>
<protein>
    <submittedName>
        <fullName evidence="9">Acyltransferase</fullName>
    </submittedName>
</protein>
<dbReference type="GO" id="GO:0005886">
    <property type="term" value="C:plasma membrane"/>
    <property type="evidence" value="ECO:0007669"/>
    <property type="project" value="UniProtKB-SubCell"/>
</dbReference>
<evidence type="ECO:0000256" key="3">
    <source>
        <dbReference type="ARBA" id="ARBA00022475"/>
    </source>
</evidence>
<evidence type="ECO:0000256" key="4">
    <source>
        <dbReference type="ARBA" id="ARBA00022692"/>
    </source>
</evidence>
<keyword evidence="5 7" id="KW-1133">Transmembrane helix</keyword>
<keyword evidence="4 7" id="KW-0812">Transmembrane</keyword>
<dbReference type="PANTHER" id="PTHR40074:SF2">
    <property type="entry name" value="O-ACETYLTRANSFERASE WECH"/>
    <property type="match status" value="1"/>
</dbReference>
<feature type="transmembrane region" description="Helical" evidence="7">
    <location>
        <begin position="95"/>
        <end position="115"/>
    </location>
</feature>
<keyword evidence="9" id="KW-0012">Acyltransferase</keyword>
<dbReference type="InterPro" id="IPR002656">
    <property type="entry name" value="Acyl_transf_3_dom"/>
</dbReference>
<keyword evidence="3" id="KW-1003">Cell membrane</keyword>
<dbReference type="GO" id="GO:0016413">
    <property type="term" value="F:O-acetyltransferase activity"/>
    <property type="evidence" value="ECO:0007669"/>
    <property type="project" value="TreeGrafter"/>
</dbReference>
<reference evidence="9" key="1">
    <citation type="submission" date="2023-03" db="EMBL/GenBank/DDBJ databases">
        <title>Andean soil-derived lignocellulolytic bacterial consortium as a source of novel taxa and putative plastic-active enzymes.</title>
        <authorList>
            <person name="Diaz-Garcia L."/>
            <person name="Chuvochina M."/>
            <person name="Feuerriegel G."/>
            <person name="Bunk B."/>
            <person name="Sproer C."/>
            <person name="Streit W.R."/>
            <person name="Rodriguez L.M."/>
            <person name="Overmann J."/>
            <person name="Jimenez D.J."/>
        </authorList>
    </citation>
    <scope>NUCLEOTIDE SEQUENCE</scope>
    <source>
        <strain evidence="9">MAG 3858</strain>
    </source>
</reference>
<feature type="transmembrane region" description="Helical" evidence="7">
    <location>
        <begin position="225"/>
        <end position="245"/>
    </location>
</feature>
<proteinExistence type="inferred from homology"/>
<comment type="similarity">
    <text evidence="2">Belongs to the acyltransferase 3 family.</text>
</comment>
<evidence type="ECO:0000256" key="7">
    <source>
        <dbReference type="SAM" id="Phobius"/>
    </source>
</evidence>
<dbReference type="Pfam" id="PF01757">
    <property type="entry name" value="Acyl_transf_3"/>
    <property type="match status" value="1"/>
</dbReference>
<accession>A0AAJ5WAB3</accession>
<name>A0AAJ5WAB3_9SPHI</name>
<organism evidence="9 10">
    <name type="scientific">Candidatus Pedobacter colombiensis</name>
    <dbReference type="NCBI Taxonomy" id="3121371"/>
    <lineage>
        <taxon>Bacteria</taxon>
        <taxon>Pseudomonadati</taxon>
        <taxon>Bacteroidota</taxon>
        <taxon>Sphingobacteriia</taxon>
        <taxon>Sphingobacteriales</taxon>
        <taxon>Sphingobacteriaceae</taxon>
        <taxon>Pedobacter</taxon>
    </lineage>
</organism>
<feature type="transmembrane region" description="Helical" evidence="7">
    <location>
        <begin position="331"/>
        <end position="348"/>
    </location>
</feature>
<feature type="domain" description="Acyltransferase 3" evidence="8">
    <location>
        <begin position="14"/>
        <end position="340"/>
    </location>
</feature>
<dbReference type="PANTHER" id="PTHR40074">
    <property type="entry name" value="O-ACETYLTRANSFERASE WECH"/>
    <property type="match status" value="1"/>
</dbReference>
<evidence type="ECO:0000259" key="8">
    <source>
        <dbReference type="Pfam" id="PF01757"/>
    </source>
</evidence>
<dbReference type="AlphaFoldDB" id="A0AAJ5WAB3"/>
<feature type="transmembrane region" description="Helical" evidence="7">
    <location>
        <begin position="165"/>
        <end position="184"/>
    </location>
</feature>
<evidence type="ECO:0000256" key="5">
    <source>
        <dbReference type="ARBA" id="ARBA00022989"/>
    </source>
</evidence>
<evidence type="ECO:0000313" key="9">
    <source>
        <dbReference type="EMBL" id="WEK19182.1"/>
    </source>
</evidence>
<keyword evidence="9" id="KW-0808">Transferase</keyword>
<comment type="subcellular location">
    <subcellularLocation>
        <location evidence="1">Cell membrane</location>
        <topology evidence="1">Multi-pass membrane protein</topology>
    </subcellularLocation>
</comment>
<evidence type="ECO:0000256" key="6">
    <source>
        <dbReference type="ARBA" id="ARBA00023136"/>
    </source>
</evidence>
<dbReference type="Proteomes" id="UP001214530">
    <property type="component" value="Chromosome"/>
</dbReference>
<feature type="transmembrane region" description="Helical" evidence="7">
    <location>
        <begin position="55"/>
        <end position="75"/>
    </location>
</feature>
<keyword evidence="6 7" id="KW-0472">Membrane</keyword>
<dbReference type="EMBL" id="CP119313">
    <property type="protein sequence ID" value="WEK19182.1"/>
    <property type="molecule type" value="Genomic_DNA"/>
</dbReference>
<evidence type="ECO:0000256" key="1">
    <source>
        <dbReference type="ARBA" id="ARBA00004651"/>
    </source>
</evidence>
<feature type="transmembrane region" description="Helical" evidence="7">
    <location>
        <begin position="294"/>
        <end position="311"/>
    </location>
</feature>
<dbReference type="GO" id="GO:0009246">
    <property type="term" value="P:enterobacterial common antigen biosynthetic process"/>
    <property type="evidence" value="ECO:0007669"/>
    <property type="project" value="TreeGrafter"/>
</dbReference>
<feature type="transmembrane region" description="Helical" evidence="7">
    <location>
        <begin position="136"/>
        <end position="159"/>
    </location>
</feature>
<feature type="transmembrane region" description="Helical" evidence="7">
    <location>
        <begin position="257"/>
        <end position="274"/>
    </location>
</feature>
<evidence type="ECO:0000256" key="2">
    <source>
        <dbReference type="ARBA" id="ARBA00007400"/>
    </source>
</evidence>
<sequence>MELVKTKRKGKNFEFVDTIRCISMIGIVFEHCTMIGEPHYENFYSSMFQASVMQFFKFSTIAFFLIAGFLINHKFTEYTPWEYLKNRFKNTIKPWLLWINVLIALNVITLIIKCFRRGWNEFPSNFYSYLLEQYHHTIFFTSFWFILNFLICIGILLIFKKYIYKLWFGVVLAIVSLFYSVNLYHKWIITSHSTALFGFVFYLWLGVILNKYYDQFNLWLSRVSIWIIVAVTCLFFLFADLEAVYLRELGINDAYNTLRFTNILYSLFFFLLLLKNGPISMINKYLNPRETTFGIYLVHWIIITHAVGEIFRPFKYNMNTITLIDAMSYSILRFLVTYMISFGLVTIIRHTSFKWSIGAG</sequence>